<proteinExistence type="predicted"/>
<evidence type="ECO:0000313" key="2">
    <source>
        <dbReference type="Proteomes" id="UP000775213"/>
    </source>
</evidence>
<sequence>MIISIRSWGFSIHVFSSLQDCLLGLRSFAVSGPFIGNVYCSAVFLSWKSRNKVMHGGKEDSFTVIATNVISMAVTSFKGSLEYWDTNQLL</sequence>
<dbReference type="EMBL" id="JAGFBR010000004">
    <property type="protein sequence ID" value="KAH0468070.1"/>
    <property type="molecule type" value="Genomic_DNA"/>
</dbReference>
<comment type="caution">
    <text evidence="1">The sequence shown here is derived from an EMBL/GenBank/DDBJ whole genome shotgun (WGS) entry which is preliminary data.</text>
</comment>
<name>A0AAV7HIV1_DENCH</name>
<protein>
    <submittedName>
        <fullName evidence="1">Uncharacterized protein</fullName>
    </submittedName>
</protein>
<reference evidence="1 2" key="1">
    <citation type="journal article" date="2021" name="Hortic Res">
        <title>Chromosome-scale assembly of the Dendrobium chrysotoxum genome enhances the understanding of orchid evolution.</title>
        <authorList>
            <person name="Zhang Y."/>
            <person name="Zhang G.Q."/>
            <person name="Zhang D."/>
            <person name="Liu X.D."/>
            <person name="Xu X.Y."/>
            <person name="Sun W.H."/>
            <person name="Yu X."/>
            <person name="Zhu X."/>
            <person name="Wang Z.W."/>
            <person name="Zhao X."/>
            <person name="Zhong W.Y."/>
            <person name="Chen H."/>
            <person name="Yin W.L."/>
            <person name="Huang T."/>
            <person name="Niu S.C."/>
            <person name="Liu Z.J."/>
        </authorList>
    </citation>
    <scope>NUCLEOTIDE SEQUENCE [LARGE SCALE GENOMIC DNA]</scope>
    <source>
        <strain evidence="1">Lindl</strain>
    </source>
</reference>
<dbReference type="Proteomes" id="UP000775213">
    <property type="component" value="Unassembled WGS sequence"/>
</dbReference>
<organism evidence="1 2">
    <name type="scientific">Dendrobium chrysotoxum</name>
    <name type="common">Orchid</name>
    <dbReference type="NCBI Taxonomy" id="161865"/>
    <lineage>
        <taxon>Eukaryota</taxon>
        <taxon>Viridiplantae</taxon>
        <taxon>Streptophyta</taxon>
        <taxon>Embryophyta</taxon>
        <taxon>Tracheophyta</taxon>
        <taxon>Spermatophyta</taxon>
        <taxon>Magnoliopsida</taxon>
        <taxon>Liliopsida</taxon>
        <taxon>Asparagales</taxon>
        <taxon>Orchidaceae</taxon>
        <taxon>Epidendroideae</taxon>
        <taxon>Malaxideae</taxon>
        <taxon>Dendrobiinae</taxon>
        <taxon>Dendrobium</taxon>
    </lineage>
</organism>
<keyword evidence="2" id="KW-1185">Reference proteome</keyword>
<accession>A0AAV7HIV1</accession>
<dbReference type="AlphaFoldDB" id="A0AAV7HIV1"/>
<evidence type="ECO:0000313" key="1">
    <source>
        <dbReference type="EMBL" id="KAH0468070.1"/>
    </source>
</evidence>
<gene>
    <name evidence="1" type="ORF">IEQ34_003103</name>
</gene>